<keyword evidence="3" id="KW-1185">Reference proteome</keyword>
<dbReference type="SUPFAM" id="SSF53098">
    <property type="entry name" value="Ribonuclease H-like"/>
    <property type="match status" value="1"/>
</dbReference>
<protein>
    <recommendedName>
        <fullName evidence="1">Transposase Tn5 dimerisation domain-containing protein</fullName>
    </recommendedName>
</protein>
<proteinExistence type="predicted"/>
<name>A0A2S1LCR4_9FLAO</name>
<evidence type="ECO:0000259" key="1">
    <source>
        <dbReference type="Pfam" id="PF02281"/>
    </source>
</evidence>
<feature type="domain" description="Transposase Tn5 dimerisation" evidence="1">
    <location>
        <begin position="47"/>
        <end position="106"/>
    </location>
</feature>
<dbReference type="OrthoDB" id="8617434at2"/>
<dbReference type="KEGG" id="ffa:FFWV33_08125"/>
<dbReference type="InterPro" id="IPR014737">
    <property type="entry name" value="Transposase_Tn5-like_C"/>
</dbReference>
<reference evidence="2 3" key="1">
    <citation type="submission" date="2017-04" db="EMBL/GenBank/DDBJ databases">
        <title>Compelte genome sequence of WV33.</title>
        <authorList>
            <person name="Lee P.C."/>
        </authorList>
    </citation>
    <scope>NUCLEOTIDE SEQUENCE [LARGE SCALE GENOMIC DNA]</scope>
    <source>
        <strain evidence="2 3">WV33</strain>
    </source>
</reference>
<dbReference type="InterPro" id="IPR012337">
    <property type="entry name" value="RNaseH-like_sf"/>
</dbReference>
<dbReference type="InterPro" id="IPR003201">
    <property type="entry name" value="Transposase_Tn5"/>
</dbReference>
<organism evidence="2 3">
    <name type="scientific">Flavobacterium faecale</name>
    <dbReference type="NCBI Taxonomy" id="1355330"/>
    <lineage>
        <taxon>Bacteria</taxon>
        <taxon>Pseudomonadati</taxon>
        <taxon>Bacteroidota</taxon>
        <taxon>Flavobacteriia</taxon>
        <taxon>Flavobacteriales</taxon>
        <taxon>Flavobacteriaceae</taxon>
        <taxon>Flavobacterium</taxon>
    </lineage>
</organism>
<dbReference type="PANTHER" id="PTHR37319:SF1">
    <property type="entry name" value="TRANSPOSASE TN5 DIMERISATION DOMAIN-CONTAINING PROTEIN"/>
    <property type="match status" value="1"/>
</dbReference>
<gene>
    <name evidence="2" type="ORF">FFWV33_08125</name>
</gene>
<dbReference type="RefSeq" id="WP_108740435.1">
    <property type="nucleotide sequence ID" value="NZ_CP020918.1"/>
</dbReference>
<dbReference type="Pfam" id="PF02281">
    <property type="entry name" value="Dimer_Tnp_Tn5"/>
    <property type="match status" value="1"/>
</dbReference>
<evidence type="ECO:0000313" key="2">
    <source>
        <dbReference type="EMBL" id="AWG21497.1"/>
    </source>
</evidence>
<dbReference type="Proteomes" id="UP000244527">
    <property type="component" value="Chromosome"/>
</dbReference>
<dbReference type="InterPro" id="IPR047768">
    <property type="entry name" value="Tn5p-like"/>
</dbReference>
<dbReference type="Gene3D" id="1.10.740.10">
    <property type="entry name" value="Transferase Inhibitor Protein From Tn5, Chain"/>
    <property type="match status" value="1"/>
</dbReference>
<accession>A0A2S1LCR4</accession>
<dbReference type="EMBL" id="CP020918">
    <property type="protein sequence ID" value="AWG21497.1"/>
    <property type="molecule type" value="Genomic_DNA"/>
</dbReference>
<dbReference type="AlphaFoldDB" id="A0A2S1LCR4"/>
<evidence type="ECO:0000313" key="3">
    <source>
        <dbReference type="Proteomes" id="UP000244527"/>
    </source>
</evidence>
<sequence>MEVVIKLFLMRFAYAEPELEISSKSCFTEEEEEFLEHQIEQLEGKTEKQKNPYKQKDLKRYVWVIARLGGWKGYESKRHPGITTLWIGLKYFKAAMEGWTISRNVSTR</sequence>
<dbReference type="PANTHER" id="PTHR37319">
    <property type="entry name" value="TRANSPOSASE"/>
    <property type="match status" value="1"/>
</dbReference>